<dbReference type="Gene3D" id="1.20.1050.10">
    <property type="match status" value="1"/>
</dbReference>
<dbReference type="InterPro" id="IPR004046">
    <property type="entry name" value="GST_C"/>
</dbReference>
<protein>
    <submittedName>
        <fullName evidence="3">GST-like protein</fullName>
    </submittedName>
</protein>
<dbReference type="InterPro" id="IPR010987">
    <property type="entry name" value="Glutathione-S-Trfase_C-like"/>
</dbReference>
<dbReference type="PROSITE" id="PS50404">
    <property type="entry name" value="GST_NTER"/>
    <property type="match status" value="1"/>
</dbReference>
<dbReference type="InterPro" id="IPR036282">
    <property type="entry name" value="Glutathione-S-Trfase_C_sf"/>
</dbReference>
<dbReference type="AlphaFoldDB" id="A0A3D9FIF7"/>
<dbReference type="OrthoDB" id="9803562at2"/>
<dbReference type="Pfam" id="PF00043">
    <property type="entry name" value="GST_C"/>
    <property type="match status" value="1"/>
</dbReference>
<feature type="domain" description="GST C-terminal" evidence="2">
    <location>
        <begin position="114"/>
        <end position="234"/>
    </location>
</feature>
<dbReference type="Pfam" id="PF13409">
    <property type="entry name" value="GST_N_2"/>
    <property type="match status" value="1"/>
</dbReference>
<evidence type="ECO:0000259" key="2">
    <source>
        <dbReference type="PROSITE" id="PS50405"/>
    </source>
</evidence>
<evidence type="ECO:0000259" key="1">
    <source>
        <dbReference type="PROSITE" id="PS50404"/>
    </source>
</evidence>
<evidence type="ECO:0000313" key="3">
    <source>
        <dbReference type="EMBL" id="RED17357.1"/>
    </source>
</evidence>
<dbReference type="PANTHER" id="PTHR44051:SF8">
    <property type="entry name" value="GLUTATHIONE S-TRANSFERASE GSTA"/>
    <property type="match status" value="1"/>
</dbReference>
<organism evidence="3 4">
    <name type="scientific">Parasphingopyxis lamellibrachiae</name>
    <dbReference type="NCBI Taxonomy" id="680125"/>
    <lineage>
        <taxon>Bacteria</taxon>
        <taxon>Pseudomonadati</taxon>
        <taxon>Pseudomonadota</taxon>
        <taxon>Alphaproteobacteria</taxon>
        <taxon>Sphingomonadales</taxon>
        <taxon>Sphingomonadaceae</taxon>
        <taxon>Parasphingopyxis</taxon>
    </lineage>
</organism>
<dbReference type="EMBL" id="QRDP01000004">
    <property type="protein sequence ID" value="RED17357.1"/>
    <property type="molecule type" value="Genomic_DNA"/>
</dbReference>
<evidence type="ECO:0000313" key="4">
    <source>
        <dbReference type="Proteomes" id="UP000256310"/>
    </source>
</evidence>
<dbReference type="SUPFAM" id="SSF47616">
    <property type="entry name" value="GST C-terminal domain-like"/>
    <property type="match status" value="1"/>
</dbReference>
<dbReference type="InterPro" id="IPR040079">
    <property type="entry name" value="Glutathione_S-Trfase"/>
</dbReference>
<proteinExistence type="predicted"/>
<keyword evidence="4" id="KW-1185">Reference proteome</keyword>
<name>A0A3D9FIF7_9SPHN</name>
<dbReference type="SUPFAM" id="SSF52833">
    <property type="entry name" value="Thioredoxin-like"/>
    <property type="match status" value="1"/>
</dbReference>
<dbReference type="PANTHER" id="PTHR44051">
    <property type="entry name" value="GLUTATHIONE S-TRANSFERASE-RELATED"/>
    <property type="match status" value="1"/>
</dbReference>
<dbReference type="CDD" id="cd03048">
    <property type="entry name" value="GST_N_Ure2p_like"/>
    <property type="match status" value="1"/>
</dbReference>
<dbReference type="SFLD" id="SFLDS00019">
    <property type="entry name" value="Glutathione_Transferase_(cytos"/>
    <property type="match status" value="1"/>
</dbReference>
<reference evidence="3 4" key="1">
    <citation type="submission" date="2018-07" db="EMBL/GenBank/DDBJ databases">
        <title>Genomic Encyclopedia of Type Strains, Phase IV (KMG-IV): sequencing the most valuable type-strain genomes for metagenomic binning, comparative biology and taxonomic classification.</title>
        <authorList>
            <person name="Goeker M."/>
        </authorList>
    </citation>
    <scope>NUCLEOTIDE SEQUENCE [LARGE SCALE GENOMIC DNA]</scope>
    <source>
        <strain evidence="3 4">DSM 26725</strain>
    </source>
</reference>
<dbReference type="SFLD" id="SFLDG01151">
    <property type="entry name" value="Main.2:_Nu-like"/>
    <property type="match status" value="1"/>
</dbReference>
<dbReference type="SFLD" id="SFLDG00358">
    <property type="entry name" value="Main_(cytGST)"/>
    <property type="match status" value="1"/>
</dbReference>
<dbReference type="InterPro" id="IPR036249">
    <property type="entry name" value="Thioredoxin-like_sf"/>
</dbReference>
<feature type="domain" description="GST N-terminal" evidence="1">
    <location>
        <begin position="23"/>
        <end position="111"/>
    </location>
</feature>
<dbReference type="Gene3D" id="3.40.30.10">
    <property type="entry name" value="Glutaredoxin"/>
    <property type="match status" value="1"/>
</dbReference>
<dbReference type="InterPro" id="IPR004045">
    <property type="entry name" value="Glutathione_S-Trfase_N"/>
</dbReference>
<sequence length="263" mass="29292">MSPPFARRSTDRAGGGAVPTRAEGAIDLHYSATPNGQKVAIMLEELGLSYRVTPYDIFEGDHLTEEFGRINPNYKLPAIVDREPDDGAGPITVFESGAILQYLADKYGAFLAPRGRERSAAIQWLTWQVAGLGPMGGQASHFLRYAPPGQEYGIERYRRELDRLLRVLNKRLEESAYVAGPDYTIADMAIWPGRAASFVVGIGLETYPAIHRWFEAVRVRPAVERVMTHPDLAAPGRYLGRTQKLSEREWSNMFGDRMHGAVD</sequence>
<gene>
    <name evidence="3" type="ORF">DFR46_2403</name>
</gene>
<accession>A0A3D9FIF7</accession>
<dbReference type="Proteomes" id="UP000256310">
    <property type="component" value="Unassembled WGS sequence"/>
</dbReference>
<dbReference type="PROSITE" id="PS50405">
    <property type="entry name" value="GST_CTER"/>
    <property type="match status" value="1"/>
</dbReference>
<comment type="caution">
    <text evidence="3">The sequence shown here is derived from an EMBL/GenBank/DDBJ whole genome shotgun (WGS) entry which is preliminary data.</text>
</comment>